<dbReference type="AlphaFoldDB" id="A0A5J5KUS2"/>
<dbReference type="Gene3D" id="3.40.50.2000">
    <property type="entry name" value="Glycogen Phosphorylase B"/>
    <property type="match status" value="1"/>
</dbReference>
<sequence>MSTGSKTRVLVVCPTEYGGQIEHAADTAMALAADPRVEQVVLLSRPGADAYLGRPEVAGLKIVESIPPRRTSGFGPLRQGLQVLDLVREHTQIHRLSRLAGPDTVLALDSSKYPWPRVLTAGRQQRLALFLHNVKPHHDDGAAASLRERVLRYLELGAARGCDRVIVHGEDQKRTAGSFVAGDLTAVTLPTSTRIDEAATAESVPVDVPAEPVTETDSMRGGAREDLEDLTREPYALVLGELRANKGVELAIDAAGRAQVPMLVAGRPESPELGRLLHQRAQQTGCVNILARFLERSEFTRLLEEAAVVVLPYTHFDAQSGVLAKALASDLAIVASDLTSLREQAGDYRNILYGDVHDVDAFAQAMREGFDRAAASAPRGAIAPSGHSDWEATVEAVLGTRREDRRSWAVRTWGIRRKED</sequence>
<reference evidence="1 2" key="1">
    <citation type="submission" date="2019-05" db="EMBL/GenBank/DDBJ databases">
        <title>Kocuria coralli sp. nov., a novel actinobacterium isolated from coral reef seawater.</title>
        <authorList>
            <person name="Li J."/>
        </authorList>
    </citation>
    <scope>NUCLEOTIDE SEQUENCE [LARGE SCALE GENOMIC DNA]</scope>
    <source>
        <strain evidence="1 2">SCSIO 13007</strain>
    </source>
</reference>
<gene>
    <name evidence="1" type="ORF">FCK90_13600</name>
</gene>
<dbReference type="Pfam" id="PF13692">
    <property type="entry name" value="Glyco_trans_1_4"/>
    <property type="match status" value="1"/>
</dbReference>
<dbReference type="GO" id="GO:0016740">
    <property type="term" value="F:transferase activity"/>
    <property type="evidence" value="ECO:0007669"/>
    <property type="project" value="UniProtKB-KW"/>
</dbReference>
<name>A0A5J5KUS2_9MICC</name>
<proteinExistence type="predicted"/>
<evidence type="ECO:0000313" key="1">
    <source>
        <dbReference type="EMBL" id="KAA9393138.1"/>
    </source>
</evidence>
<organism evidence="1 2">
    <name type="scientific">Kocuria coralli</name>
    <dbReference type="NCBI Taxonomy" id="1461025"/>
    <lineage>
        <taxon>Bacteria</taxon>
        <taxon>Bacillati</taxon>
        <taxon>Actinomycetota</taxon>
        <taxon>Actinomycetes</taxon>
        <taxon>Micrococcales</taxon>
        <taxon>Micrococcaceae</taxon>
        <taxon>Kocuria</taxon>
    </lineage>
</organism>
<dbReference type="RefSeq" id="WP_158034855.1">
    <property type="nucleotide sequence ID" value="NZ_ML708629.1"/>
</dbReference>
<dbReference type="SUPFAM" id="SSF53756">
    <property type="entry name" value="UDP-Glycosyltransferase/glycogen phosphorylase"/>
    <property type="match status" value="1"/>
</dbReference>
<dbReference type="EMBL" id="SZWF01000025">
    <property type="protein sequence ID" value="KAA9393138.1"/>
    <property type="molecule type" value="Genomic_DNA"/>
</dbReference>
<dbReference type="Proteomes" id="UP000325957">
    <property type="component" value="Unassembled WGS sequence"/>
</dbReference>
<keyword evidence="1" id="KW-0808">Transferase</keyword>
<dbReference type="OrthoDB" id="9790710at2"/>
<protein>
    <submittedName>
        <fullName evidence="1">Glycosyltransferase family 4 protein</fullName>
    </submittedName>
</protein>
<comment type="caution">
    <text evidence="1">The sequence shown here is derived from an EMBL/GenBank/DDBJ whole genome shotgun (WGS) entry which is preliminary data.</text>
</comment>
<evidence type="ECO:0000313" key="2">
    <source>
        <dbReference type="Proteomes" id="UP000325957"/>
    </source>
</evidence>
<keyword evidence="2" id="KW-1185">Reference proteome</keyword>
<accession>A0A5J5KUS2</accession>